<dbReference type="EMBL" id="GBXM01017728">
    <property type="protein sequence ID" value="JAH90849.1"/>
    <property type="molecule type" value="Transcribed_RNA"/>
</dbReference>
<protein>
    <submittedName>
        <fullName evidence="1">Uncharacterized protein</fullName>
    </submittedName>
</protein>
<reference evidence="1" key="2">
    <citation type="journal article" date="2015" name="Fish Shellfish Immunol.">
        <title>Early steps in the European eel (Anguilla anguilla)-Vibrio vulnificus interaction in the gills: Role of the RtxA13 toxin.</title>
        <authorList>
            <person name="Callol A."/>
            <person name="Pajuelo D."/>
            <person name="Ebbesson L."/>
            <person name="Teles M."/>
            <person name="MacKenzie S."/>
            <person name="Amaro C."/>
        </authorList>
    </citation>
    <scope>NUCLEOTIDE SEQUENCE</scope>
</reference>
<reference evidence="1" key="1">
    <citation type="submission" date="2014-11" db="EMBL/GenBank/DDBJ databases">
        <authorList>
            <person name="Amaro Gonzalez C."/>
        </authorList>
    </citation>
    <scope>NUCLEOTIDE SEQUENCE</scope>
</reference>
<name>A0A0E9WKD1_ANGAN</name>
<dbReference type="AlphaFoldDB" id="A0A0E9WKD1"/>
<sequence length="38" mass="4339">MKTTQSILYCTDCTHHILCMGAKTYSTLNKIQIILYST</sequence>
<accession>A0A0E9WKD1</accession>
<evidence type="ECO:0000313" key="1">
    <source>
        <dbReference type="EMBL" id="JAH90849.1"/>
    </source>
</evidence>
<proteinExistence type="predicted"/>
<organism evidence="1">
    <name type="scientific">Anguilla anguilla</name>
    <name type="common">European freshwater eel</name>
    <name type="synonym">Muraena anguilla</name>
    <dbReference type="NCBI Taxonomy" id="7936"/>
    <lineage>
        <taxon>Eukaryota</taxon>
        <taxon>Metazoa</taxon>
        <taxon>Chordata</taxon>
        <taxon>Craniata</taxon>
        <taxon>Vertebrata</taxon>
        <taxon>Euteleostomi</taxon>
        <taxon>Actinopterygii</taxon>
        <taxon>Neopterygii</taxon>
        <taxon>Teleostei</taxon>
        <taxon>Anguilliformes</taxon>
        <taxon>Anguillidae</taxon>
        <taxon>Anguilla</taxon>
    </lineage>
</organism>